<organism evidence="1 2">
    <name type="scientific">Effusibacillus consociatus</name>
    <dbReference type="NCBI Taxonomy" id="1117041"/>
    <lineage>
        <taxon>Bacteria</taxon>
        <taxon>Bacillati</taxon>
        <taxon>Bacillota</taxon>
        <taxon>Bacilli</taxon>
        <taxon>Bacillales</taxon>
        <taxon>Alicyclobacillaceae</taxon>
        <taxon>Effusibacillus</taxon>
    </lineage>
</organism>
<evidence type="ECO:0000313" key="1">
    <source>
        <dbReference type="EMBL" id="MFC4767197.1"/>
    </source>
</evidence>
<protein>
    <submittedName>
        <fullName evidence="1">Uncharacterized protein</fullName>
    </submittedName>
</protein>
<dbReference type="RefSeq" id="WP_380025115.1">
    <property type="nucleotide sequence ID" value="NZ_JBHSHC010000050.1"/>
</dbReference>
<dbReference type="EMBL" id="JBHSHC010000050">
    <property type="protein sequence ID" value="MFC4767197.1"/>
    <property type="molecule type" value="Genomic_DNA"/>
</dbReference>
<gene>
    <name evidence="1" type="ORF">ACFO8Q_07445</name>
</gene>
<sequence length="64" mass="7819">MFQFYDANTSNVSQNELLSKEQFCFFMEKFGKINEDFRLIHVERSDCHNSILIMYIRFNEEIRT</sequence>
<comment type="caution">
    <text evidence="1">The sequence shown here is derived from an EMBL/GenBank/DDBJ whole genome shotgun (WGS) entry which is preliminary data.</text>
</comment>
<reference evidence="2" key="1">
    <citation type="journal article" date="2019" name="Int. J. Syst. Evol. Microbiol.">
        <title>The Global Catalogue of Microorganisms (GCM) 10K type strain sequencing project: providing services to taxonomists for standard genome sequencing and annotation.</title>
        <authorList>
            <consortium name="The Broad Institute Genomics Platform"/>
            <consortium name="The Broad Institute Genome Sequencing Center for Infectious Disease"/>
            <person name="Wu L."/>
            <person name="Ma J."/>
        </authorList>
    </citation>
    <scope>NUCLEOTIDE SEQUENCE [LARGE SCALE GENOMIC DNA]</scope>
    <source>
        <strain evidence="2">WYCCWR 12678</strain>
    </source>
</reference>
<name>A0ABV9Q1F4_9BACL</name>
<accession>A0ABV9Q1F4</accession>
<proteinExistence type="predicted"/>
<keyword evidence="2" id="KW-1185">Reference proteome</keyword>
<evidence type="ECO:0000313" key="2">
    <source>
        <dbReference type="Proteomes" id="UP001596002"/>
    </source>
</evidence>
<dbReference type="Proteomes" id="UP001596002">
    <property type="component" value="Unassembled WGS sequence"/>
</dbReference>